<comment type="subcellular location">
    <subcellularLocation>
        <location evidence="1">Cell envelope</location>
    </subcellularLocation>
</comment>
<feature type="signal peptide" evidence="6">
    <location>
        <begin position="1"/>
        <end position="19"/>
    </location>
</feature>
<dbReference type="Pfam" id="PF23598">
    <property type="entry name" value="LRR_14"/>
    <property type="match status" value="1"/>
</dbReference>
<gene>
    <name evidence="8" type="ORF">LY90DRAFT_705698</name>
</gene>
<dbReference type="AlphaFoldDB" id="A0A1Y2B1Z1"/>
<dbReference type="Pfam" id="PF13855">
    <property type="entry name" value="LRR_8"/>
    <property type="match status" value="1"/>
</dbReference>
<feature type="domain" description="Disease resistance R13L4/SHOC-2-like LRR" evidence="7">
    <location>
        <begin position="106"/>
        <end position="218"/>
    </location>
</feature>
<dbReference type="InterPro" id="IPR055414">
    <property type="entry name" value="LRR_R13L4/SHOC2-like"/>
</dbReference>
<dbReference type="SMART" id="SM00369">
    <property type="entry name" value="LRR_TYP"/>
    <property type="match status" value="3"/>
</dbReference>
<evidence type="ECO:0000256" key="2">
    <source>
        <dbReference type="ARBA" id="ARBA00022614"/>
    </source>
</evidence>
<dbReference type="PROSITE" id="PS51450">
    <property type="entry name" value="LRR"/>
    <property type="match status" value="1"/>
</dbReference>
<dbReference type="InterPro" id="IPR001611">
    <property type="entry name" value="Leu-rich_rpt"/>
</dbReference>
<dbReference type="Proteomes" id="UP000193920">
    <property type="component" value="Unassembled WGS sequence"/>
</dbReference>
<keyword evidence="2" id="KW-0433">Leucine-rich repeat</keyword>
<proteinExistence type="predicted"/>
<feature type="transmembrane region" description="Helical" evidence="5">
    <location>
        <begin position="362"/>
        <end position="383"/>
    </location>
</feature>
<comment type="caution">
    <text evidence="8">The sequence shown here is derived from an EMBL/GenBank/DDBJ whole genome shotgun (WGS) entry which is preliminary data.</text>
</comment>
<evidence type="ECO:0000256" key="5">
    <source>
        <dbReference type="SAM" id="Phobius"/>
    </source>
</evidence>
<accession>A0A1Y2B1Z1</accession>
<dbReference type="Gene3D" id="3.80.10.10">
    <property type="entry name" value="Ribonuclease Inhibitor"/>
    <property type="match status" value="2"/>
</dbReference>
<dbReference type="InterPro" id="IPR003591">
    <property type="entry name" value="Leu-rich_rpt_typical-subtyp"/>
</dbReference>
<evidence type="ECO:0000256" key="6">
    <source>
        <dbReference type="SAM" id="SignalP"/>
    </source>
</evidence>
<keyword evidence="3" id="KW-0677">Repeat</keyword>
<reference evidence="8 9" key="1">
    <citation type="submission" date="2016-08" db="EMBL/GenBank/DDBJ databases">
        <title>A Parts List for Fungal Cellulosomes Revealed by Comparative Genomics.</title>
        <authorList>
            <consortium name="DOE Joint Genome Institute"/>
            <person name="Haitjema C.H."/>
            <person name="Gilmore S.P."/>
            <person name="Henske J.K."/>
            <person name="Solomon K.V."/>
            <person name="De Groot R."/>
            <person name="Kuo A."/>
            <person name="Mondo S.J."/>
            <person name="Salamov A.A."/>
            <person name="Labutti K."/>
            <person name="Zhao Z."/>
            <person name="Chiniquy J."/>
            <person name="Barry K."/>
            <person name="Brewer H.M."/>
            <person name="Purvine S.O."/>
            <person name="Wright A.T."/>
            <person name="Boxma B."/>
            <person name="Van Alen T."/>
            <person name="Hackstein J.H."/>
            <person name="Baker S.E."/>
            <person name="Grigoriev I.V."/>
            <person name="O'Malley M.A."/>
        </authorList>
    </citation>
    <scope>NUCLEOTIDE SEQUENCE [LARGE SCALE GENOMIC DNA]</scope>
    <source>
        <strain evidence="8 9">G1</strain>
    </source>
</reference>
<feature type="coiled-coil region" evidence="4">
    <location>
        <begin position="329"/>
        <end position="356"/>
    </location>
</feature>
<dbReference type="EMBL" id="MCOG01000185">
    <property type="protein sequence ID" value="ORY28570.1"/>
    <property type="molecule type" value="Genomic_DNA"/>
</dbReference>
<feature type="non-terminal residue" evidence="8">
    <location>
        <position position="535"/>
    </location>
</feature>
<protein>
    <submittedName>
        <fullName evidence="8">L domain-like protein</fullName>
    </submittedName>
</protein>
<evidence type="ECO:0000313" key="8">
    <source>
        <dbReference type="EMBL" id="ORY28570.1"/>
    </source>
</evidence>
<keyword evidence="6" id="KW-0732">Signal</keyword>
<evidence type="ECO:0000256" key="1">
    <source>
        <dbReference type="ARBA" id="ARBA00004196"/>
    </source>
</evidence>
<dbReference type="OrthoDB" id="676979at2759"/>
<dbReference type="PRINTS" id="PR00019">
    <property type="entry name" value="LEURICHRPT"/>
</dbReference>
<sequence length="535" mass="60250">MKIKYNFILHLVGIYTAFAQNQCDIMKKALEEMTSTVIDFKNDQAKKLHCCGVDYIGCKGDGTIINVEIDGKKILIEKNIPESITQLTGIERLALINNNNTEISFPDFLGKLPKLDTFEIRDSRVNSNIPENIGELKSLKSLVLVNDNISGSIPENIGSLTNLNSLYLEGNVLSGGIPESIGDLINLRSLDLKNNKLNGAIPLEITKLKKLESLELSGNELTDEIPEDIGNLVKLRVLDLGNNKLSGSIPESVTELKKLENLYLSYNSFYGTVDFGNNLPSLKKIELINSGLFGVLPNFSKNVTECSFSESDICVESKPDCTTMDSPCTEELYKKVKEFNEEEQKLKKEKKKAQNRYSSSKIITSLLIIAIPLIGIVVFLHVYKWYNVKKEDELVIKKIDHINNRISYYNSDILVKDVNSDAGSDANMLITRVPDHRKLNNQNSTRSIFDDDIDNDKNFNNNNNINNINNNSFNAINNVNNSGFINISNINNNNNQNINNMNNINNFSEQELERMENELIQRAINNSLKDMDHNI</sequence>
<evidence type="ECO:0000256" key="3">
    <source>
        <dbReference type="ARBA" id="ARBA00022737"/>
    </source>
</evidence>
<evidence type="ECO:0000259" key="7">
    <source>
        <dbReference type="Pfam" id="PF23598"/>
    </source>
</evidence>
<dbReference type="PANTHER" id="PTHR48059">
    <property type="entry name" value="POLYGALACTURONASE INHIBITOR 1"/>
    <property type="match status" value="1"/>
</dbReference>
<organism evidence="8 9">
    <name type="scientific">Neocallimastix californiae</name>
    <dbReference type="NCBI Taxonomy" id="1754190"/>
    <lineage>
        <taxon>Eukaryota</taxon>
        <taxon>Fungi</taxon>
        <taxon>Fungi incertae sedis</taxon>
        <taxon>Chytridiomycota</taxon>
        <taxon>Chytridiomycota incertae sedis</taxon>
        <taxon>Neocallimastigomycetes</taxon>
        <taxon>Neocallimastigales</taxon>
        <taxon>Neocallimastigaceae</taxon>
        <taxon>Neocallimastix</taxon>
    </lineage>
</organism>
<keyword evidence="5" id="KW-0472">Membrane</keyword>
<keyword evidence="5" id="KW-0812">Transmembrane</keyword>
<dbReference type="STRING" id="1754190.A0A1Y2B1Z1"/>
<feature type="chain" id="PRO_5010983818" evidence="6">
    <location>
        <begin position="20"/>
        <end position="535"/>
    </location>
</feature>
<dbReference type="FunFam" id="3.80.10.10:FF:000041">
    <property type="entry name" value="LRR receptor-like serine/threonine-protein kinase ERECTA"/>
    <property type="match status" value="2"/>
</dbReference>
<evidence type="ECO:0000313" key="9">
    <source>
        <dbReference type="Proteomes" id="UP000193920"/>
    </source>
</evidence>
<dbReference type="SUPFAM" id="SSF52058">
    <property type="entry name" value="L domain-like"/>
    <property type="match status" value="1"/>
</dbReference>
<keyword evidence="4" id="KW-0175">Coiled coil</keyword>
<keyword evidence="9" id="KW-1185">Reference proteome</keyword>
<dbReference type="InterPro" id="IPR032675">
    <property type="entry name" value="LRR_dom_sf"/>
</dbReference>
<evidence type="ECO:0000256" key="4">
    <source>
        <dbReference type="SAM" id="Coils"/>
    </source>
</evidence>
<name>A0A1Y2B1Z1_9FUNG</name>
<dbReference type="PANTHER" id="PTHR48059:SF30">
    <property type="entry name" value="OS06G0587000 PROTEIN"/>
    <property type="match status" value="1"/>
</dbReference>
<keyword evidence="5" id="KW-1133">Transmembrane helix</keyword>
<dbReference type="InterPro" id="IPR051848">
    <property type="entry name" value="PGIP"/>
</dbReference>